<name>A0A418W9U2_9PROT</name>
<dbReference type="InterPro" id="IPR001663">
    <property type="entry name" value="Rng_hydr_dOase-A"/>
</dbReference>
<dbReference type="PRINTS" id="PR00090">
    <property type="entry name" value="RNGDIOXGNASE"/>
</dbReference>
<comment type="caution">
    <text evidence="8">The sequence shown here is derived from an EMBL/GenBank/DDBJ whole genome shotgun (WGS) entry which is preliminary data.</text>
</comment>
<keyword evidence="8" id="KW-0223">Dioxygenase</keyword>
<dbReference type="PANTHER" id="PTHR43756:SF5">
    <property type="entry name" value="CHOLINE MONOOXYGENASE, CHLOROPLASTIC"/>
    <property type="match status" value="1"/>
</dbReference>
<evidence type="ECO:0000256" key="3">
    <source>
        <dbReference type="ARBA" id="ARBA00022723"/>
    </source>
</evidence>
<accession>A0A418W9U2</accession>
<protein>
    <submittedName>
        <fullName evidence="8">Aromatic ring-hydroxylating dioxygenase subunit alpha</fullName>
    </submittedName>
</protein>
<evidence type="ECO:0000256" key="6">
    <source>
        <dbReference type="ARBA" id="ARBA00023014"/>
    </source>
</evidence>
<dbReference type="Gene3D" id="3.90.380.10">
    <property type="entry name" value="Naphthalene 1,2-dioxygenase Alpha Subunit, Chain A, domain 1"/>
    <property type="match status" value="1"/>
</dbReference>
<keyword evidence="5" id="KW-0408">Iron</keyword>
<keyword evidence="3" id="KW-0479">Metal-binding</keyword>
<evidence type="ECO:0000256" key="2">
    <source>
        <dbReference type="ARBA" id="ARBA00022714"/>
    </source>
</evidence>
<organism evidence="8 9">
    <name type="scientific">Oleomonas cavernae</name>
    <dbReference type="NCBI Taxonomy" id="2320859"/>
    <lineage>
        <taxon>Bacteria</taxon>
        <taxon>Pseudomonadati</taxon>
        <taxon>Pseudomonadota</taxon>
        <taxon>Alphaproteobacteria</taxon>
        <taxon>Acetobacterales</taxon>
        <taxon>Acetobacteraceae</taxon>
        <taxon>Oleomonas</taxon>
    </lineage>
</organism>
<evidence type="ECO:0000313" key="8">
    <source>
        <dbReference type="EMBL" id="RJF86758.1"/>
    </source>
</evidence>
<dbReference type="EMBL" id="QYUK01000011">
    <property type="protein sequence ID" value="RJF86758.1"/>
    <property type="molecule type" value="Genomic_DNA"/>
</dbReference>
<dbReference type="CDD" id="cd03469">
    <property type="entry name" value="Rieske_RO_Alpha_N"/>
    <property type="match status" value="1"/>
</dbReference>
<dbReference type="Pfam" id="PF00355">
    <property type="entry name" value="Rieske"/>
    <property type="match status" value="1"/>
</dbReference>
<reference evidence="8 9" key="1">
    <citation type="submission" date="2018-09" db="EMBL/GenBank/DDBJ databases">
        <authorList>
            <person name="Zhu H."/>
        </authorList>
    </citation>
    <scope>NUCLEOTIDE SEQUENCE [LARGE SCALE GENOMIC DNA]</scope>
    <source>
        <strain evidence="8 9">K1W22B-8</strain>
    </source>
</reference>
<dbReference type="InterPro" id="IPR036922">
    <property type="entry name" value="Rieske_2Fe-2S_sf"/>
</dbReference>
<evidence type="ECO:0000259" key="7">
    <source>
        <dbReference type="PROSITE" id="PS51296"/>
    </source>
</evidence>
<keyword evidence="4" id="KW-0560">Oxidoreductase</keyword>
<dbReference type="SUPFAM" id="SSF55961">
    <property type="entry name" value="Bet v1-like"/>
    <property type="match status" value="1"/>
</dbReference>
<feature type="domain" description="Rieske" evidence="7">
    <location>
        <begin position="48"/>
        <end position="155"/>
    </location>
</feature>
<evidence type="ECO:0000313" key="9">
    <source>
        <dbReference type="Proteomes" id="UP000284605"/>
    </source>
</evidence>
<dbReference type="InterPro" id="IPR017941">
    <property type="entry name" value="Rieske_2Fe-2S"/>
</dbReference>
<dbReference type="GO" id="GO:0005506">
    <property type="term" value="F:iron ion binding"/>
    <property type="evidence" value="ECO:0007669"/>
    <property type="project" value="InterPro"/>
</dbReference>
<dbReference type="PANTHER" id="PTHR43756">
    <property type="entry name" value="CHOLINE MONOOXYGENASE, CHLOROPLASTIC"/>
    <property type="match status" value="1"/>
</dbReference>
<dbReference type="Gene3D" id="2.102.10.10">
    <property type="entry name" value="Rieske [2Fe-2S] iron-sulphur domain"/>
    <property type="match status" value="1"/>
</dbReference>
<keyword evidence="2" id="KW-0001">2Fe-2S</keyword>
<dbReference type="RefSeq" id="WP_119777402.1">
    <property type="nucleotide sequence ID" value="NZ_QYUK01000011.1"/>
</dbReference>
<evidence type="ECO:0000256" key="1">
    <source>
        <dbReference type="ARBA" id="ARBA00001962"/>
    </source>
</evidence>
<dbReference type="PROSITE" id="PS51296">
    <property type="entry name" value="RIESKE"/>
    <property type="match status" value="1"/>
</dbReference>
<evidence type="ECO:0000256" key="5">
    <source>
        <dbReference type="ARBA" id="ARBA00023004"/>
    </source>
</evidence>
<dbReference type="GO" id="GO:0051213">
    <property type="term" value="F:dioxygenase activity"/>
    <property type="evidence" value="ECO:0007669"/>
    <property type="project" value="UniProtKB-KW"/>
</dbReference>
<dbReference type="OrthoDB" id="7456916at2"/>
<dbReference type="Proteomes" id="UP000284605">
    <property type="component" value="Unassembled WGS sequence"/>
</dbReference>
<dbReference type="AlphaFoldDB" id="A0A418W9U2"/>
<keyword evidence="9" id="KW-1185">Reference proteome</keyword>
<dbReference type="Pfam" id="PF00848">
    <property type="entry name" value="Ring_hydroxyl_A"/>
    <property type="match status" value="1"/>
</dbReference>
<dbReference type="SUPFAM" id="SSF50022">
    <property type="entry name" value="ISP domain"/>
    <property type="match status" value="1"/>
</dbReference>
<sequence length="373" mass="42376">MLSVADIRQHLASLHEVPRAQARAMIPDFYTSTEFLEFEKDAIFRREWVCLGHAGEIAGPGDYFTTELVGEPLLVVRGEDGTVRVLSNVCRHRGNVVARGAGTARLFSCAYHAWSYRTDGQLQAAPYMDRVEGFDKANCALPAFTTEIWQNFIFVNLDGKATPLAPRLTDLLPHIDPFQHQDRISVFTADDVWKTNWKCLTENFMEGYHLSATHLKTLHPITPTNLCAKIEGNAHFTAYRSHYSPETPERTPYHPNLPVEYRRHSTLFCVFPSFVVSYASHFTLYMCLRPGAAVDEVAIHWGVAGYVPDRHAPEVAPYVELCNAFNAEDREKLETLMQGLRSRHYTPGRLGPEDFEGTIWDFYQFMADRVGRS</sequence>
<dbReference type="GO" id="GO:0051537">
    <property type="term" value="F:2 iron, 2 sulfur cluster binding"/>
    <property type="evidence" value="ECO:0007669"/>
    <property type="project" value="UniProtKB-KW"/>
</dbReference>
<dbReference type="InterPro" id="IPR015879">
    <property type="entry name" value="Ring_hydroxy_dOase_asu_C_dom"/>
</dbReference>
<evidence type="ECO:0000256" key="4">
    <source>
        <dbReference type="ARBA" id="ARBA00023002"/>
    </source>
</evidence>
<proteinExistence type="predicted"/>
<keyword evidence="6" id="KW-0411">Iron-sulfur</keyword>
<comment type="cofactor">
    <cofactor evidence="1">
        <name>Fe cation</name>
        <dbReference type="ChEBI" id="CHEBI:24875"/>
    </cofactor>
</comment>
<gene>
    <name evidence="8" type="ORF">D3874_06780</name>
</gene>